<keyword evidence="1" id="KW-0472">Membrane</keyword>
<evidence type="ECO:0000313" key="4">
    <source>
        <dbReference type="Proteomes" id="UP000004982"/>
    </source>
</evidence>
<sequence>MGNDVKKVLLVYYSQTGQLAELVRNFAEPLRQGGVHVDCVNLEPQEPYPFPWSFWRFFNTFPETVHLKPAPILPPAIPADDYDAVVIAYTVWFLSPAQPITAFLQREETRRLLNGKPVVTLIGCRNMWLGAQEKMKSLLARNGAKLIGNIVKIDACNSAASFITTPAWLLSGDKQYFRALPSAGIADGELADAARFGAKMRDTLLQNKTLDETLFQNMGAAKVNEKLIFSEKAAGRSFFLWGRLLMAAGRVSPLLRRTLLCFYILFLLAMILVLVPVSVLVKKLLHPLLKGRLKKLADYYGQPSGG</sequence>
<keyword evidence="1" id="KW-1133">Transmembrane helix</keyword>
<protein>
    <submittedName>
        <fullName evidence="2">Dialkylrecorsinol condensing enzyme</fullName>
    </submittedName>
    <submittedName>
        <fullName evidence="3">Dialkylresorcinol condensing enzyme</fullName>
    </submittedName>
</protein>
<accession>A0AA36XLL3</accession>
<organism evidence="2 4">
    <name type="scientific">Neisseria macacae ATCC 33926</name>
    <dbReference type="NCBI Taxonomy" id="997348"/>
    <lineage>
        <taxon>Bacteria</taxon>
        <taxon>Pseudomonadati</taxon>
        <taxon>Pseudomonadota</taxon>
        <taxon>Betaproteobacteria</taxon>
        <taxon>Neisseriales</taxon>
        <taxon>Neisseriaceae</taxon>
        <taxon>Neisseria</taxon>
    </lineage>
</organism>
<keyword evidence="5" id="KW-1185">Reference proteome</keyword>
<dbReference type="AlphaFoldDB" id="A0AA36XLL3"/>
<evidence type="ECO:0000313" key="2">
    <source>
        <dbReference type="EMBL" id="EGQ77333.1"/>
    </source>
</evidence>
<evidence type="ECO:0000256" key="1">
    <source>
        <dbReference type="SAM" id="Phobius"/>
    </source>
</evidence>
<evidence type="ECO:0000313" key="5">
    <source>
        <dbReference type="Proteomes" id="UP000829455"/>
    </source>
</evidence>
<dbReference type="InterPro" id="IPR029039">
    <property type="entry name" value="Flavoprotein-like_sf"/>
</dbReference>
<gene>
    <name evidence="2" type="primary">darA</name>
    <name evidence="2" type="ORF">HMPREF9418_1131</name>
    <name evidence="3" type="ORF">MON40_09270</name>
</gene>
<proteinExistence type="predicted"/>
<dbReference type="Proteomes" id="UP000004982">
    <property type="component" value="Unassembled WGS sequence"/>
</dbReference>
<feature type="transmembrane region" description="Helical" evidence="1">
    <location>
        <begin position="262"/>
        <end position="285"/>
    </location>
</feature>
<dbReference type="EMBL" id="AFQE01000053">
    <property type="protein sequence ID" value="EGQ77333.1"/>
    <property type="molecule type" value="Genomic_DNA"/>
</dbReference>
<evidence type="ECO:0000313" key="3">
    <source>
        <dbReference type="EMBL" id="UNV84201.1"/>
    </source>
</evidence>
<reference evidence="3 5" key="2">
    <citation type="submission" date="2022-03" db="EMBL/GenBank/DDBJ databases">
        <title>Genome sequencing of Neisseria macacae.</title>
        <authorList>
            <person name="Baek M.-G."/>
        </authorList>
    </citation>
    <scope>NUCLEOTIDE SEQUENCE [LARGE SCALE GENOMIC DNA]</scope>
    <source>
        <strain evidence="3 5">ATCC 33926</strain>
    </source>
</reference>
<reference evidence="2 4" key="1">
    <citation type="submission" date="2011-05" db="EMBL/GenBank/DDBJ databases">
        <authorList>
            <person name="Muzny D."/>
            <person name="Qin X."/>
            <person name="Deng J."/>
            <person name="Jiang H."/>
            <person name="Liu Y."/>
            <person name="Qu J."/>
            <person name="Song X.-Z."/>
            <person name="Zhang L."/>
            <person name="Thornton R."/>
            <person name="Coyle M."/>
            <person name="Francisco L."/>
            <person name="Jackson L."/>
            <person name="Javaid M."/>
            <person name="Korchina V."/>
            <person name="Kovar C."/>
            <person name="Mata R."/>
            <person name="Mathew T."/>
            <person name="Ngo R."/>
            <person name="Nguyen L."/>
            <person name="Nguyen N."/>
            <person name="Okwuonu G."/>
            <person name="Ongeri F."/>
            <person name="Pham C."/>
            <person name="Simmons D."/>
            <person name="Wilczek-Boney K."/>
            <person name="Hale W."/>
            <person name="Jakkamsetti A."/>
            <person name="Pham P."/>
            <person name="Ruth R."/>
            <person name="San Lucas F."/>
            <person name="Warren J."/>
            <person name="Zhang J."/>
            <person name="Zhao Z."/>
            <person name="Zhou C."/>
            <person name="Zhu D."/>
            <person name="Lee S."/>
            <person name="Bess C."/>
            <person name="Blankenburg K."/>
            <person name="Forbes L."/>
            <person name="Fu Q."/>
            <person name="Gubbala S."/>
            <person name="Hirani K."/>
            <person name="Jayaseelan J.C."/>
            <person name="Lara F."/>
            <person name="Munidasa M."/>
            <person name="Palculict T."/>
            <person name="Patil S."/>
            <person name="Pu L.-L."/>
            <person name="Saada N."/>
            <person name="Tang L."/>
            <person name="Weissenberger G."/>
            <person name="Zhu Y."/>
            <person name="Hemphill L."/>
            <person name="Shang Y."/>
            <person name="Youmans B."/>
            <person name="Ayvaz T."/>
            <person name="Ross M."/>
            <person name="Santibanez J."/>
            <person name="Aqrawi P."/>
            <person name="Gross S."/>
            <person name="Joshi V."/>
            <person name="Fowler G."/>
            <person name="Nazareth L."/>
            <person name="Reid J."/>
            <person name="Worley K."/>
            <person name="Petrosino J."/>
            <person name="Highlander S."/>
            <person name="Gibbs R."/>
        </authorList>
    </citation>
    <scope>NUCLEOTIDE SEQUENCE [LARGE SCALE GENOMIC DNA]</scope>
    <source>
        <strain evidence="2 4">ATCC 33926</strain>
    </source>
</reference>
<dbReference type="RefSeq" id="WP_003777644.1">
    <property type="nucleotide sequence ID" value="NZ_CP094241.1"/>
</dbReference>
<dbReference type="Gene3D" id="3.40.50.360">
    <property type="match status" value="1"/>
</dbReference>
<dbReference type="SUPFAM" id="SSF52218">
    <property type="entry name" value="Flavoproteins"/>
    <property type="match status" value="1"/>
</dbReference>
<dbReference type="EMBL" id="CP094241">
    <property type="protein sequence ID" value="UNV84201.1"/>
    <property type="molecule type" value="Genomic_DNA"/>
</dbReference>
<dbReference type="Proteomes" id="UP000829455">
    <property type="component" value="Chromosome"/>
</dbReference>
<name>A0AA36XLL3_9NEIS</name>
<keyword evidence="1" id="KW-0812">Transmembrane</keyword>